<comment type="catalytic activity">
    <reaction evidence="1">
        <text>ATP + protein L-histidine = ADP + protein N-phospho-L-histidine.</text>
        <dbReference type="EC" id="2.7.13.3"/>
    </reaction>
</comment>
<keyword evidence="5" id="KW-0418">Kinase</keyword>
<evidence type="ECO:0000259" key="7">
    <source>
        <dbReference type="PROSITE" id="PS50109"/>
    </source>
</evidence>
<dbReference type="SUPFAM" id="SSF55874">
    <property type="entry name" value="ATPase domain of HSP90 chaperone/DNA topoisomerase II/histidine kinase"/>
    <property type="match status" value="1"/>
</dbReference>
<dbReference type="Pfam" id="PF00989">
    <property type="entry name" value="PAS"/>
    <property type="match status" value="1"/>
</dbReference>
<dbReference type="InterPro" id="IPR036097">
    <property type="entry name" value="HisK_dim/P_sf"/>
</dbReference>
<dbReference type="PROSITE" id="PS50109">
    <property type="entry name" value="HIS_KIN"/>
    <property type="match status" value="1"/>
</dbReference>
<dbReference type="PRINTS" id="PR00344">
    <property type="entry name" value="BCTRLSENSOR"/>
</dbReference>
<dbReference type="SUPFAM" id="SSF47384">
    <property type="entry name" value="Homodimeric domain of signal transducing histidine kinase"/>
    <property type="match status" value="1"/>
</dbReference>
<proteinExistence type="predicted"/>
<reference evidence="10 11" key="1">
    <citation type="submission" date="2023-12" db="EMBL/GenBank/DDBJ databases">
        <title>the genome sequence of Hyalangium sp. s54d21.</title>
        <authorList>
            <person name="Zhang X."/>
        </authorList>
    </citation>
    <scope>NUCLEOTIDE SEQUENCE [LARGE SCALE GENOMIC DNA]</scope>
    <source>
        <strain evidence="11">s54d21</strain>
    </source>
</reference>
<name>A0ABU5GXJ4_9BACT</name>
<dbReference type="Pfam" id="PF08448">
    <property type="entry name" value="PAS_4"/>
    <property type="match status" value="1"/>
</dbReference>
<dbReference type="InterPro" id="IPR003661">
    <property type="entry name" value="HisK_dim/P_dom"/>
</dbReference>
<dbReference type="InterPro" id="IPR005467">
    <property type="entry name" value="His_kinase_dom"/>
</dbReference>
<keyword evidence="4" id="KW-0808">Transferase</keyword>
<evidence type="ECO:0000256" key="6">
    <source>
        <dbReference type="SAM" id="MobiDB-lite"/>
    </source>
</evidence>
<feature type="domain" description="PAC" evidence="9">
    <location>
        <begin position="374"/>
        <end position="429"/>
    </location>
</feature>
<evidence type="ECO:0000256" key="5">
    <source>
        <dbReference type="ARBA" id="ARBA00022777"/>
    </source>
</evidence>
<dbReference type="Gene3D" id="1.10.287.130">
    <property type="match status" value="1"/>
</dbReference>
<dbReference type="InterPro" id="IPR036890">
    <property type="entry name" value="HATPase_C_sf"/>
</dbReference>
<dbReference type="PROSITE" id="PS50113">
    <property type="entry name" value="PAC"/>
    <property type="match status" value="1"/>
</dbReference>
<dbReference type="InterPro" id="IPR004358">
    <property type="entry name" value="Sig_transdc_His_kin-like_C"/>
</dbReference>
<gene>
    <name evidence="10" type="ORF">SYV04_05895</name>
</gene>
<dbReference type="Pfam" id="PF13426">
    <property type="entry name" value="PAS_9"/>
    <property type="match status" value="1"/>
</dbReference>
<comment type="caution">
    <text evidence="10">The sequence shown here is derived from an EMBL/GenBank/DDBJ whole genome shotgun (WGS) entry which is preliminary data.</text>
</comment>
<dbReference type="InterPro" id="IPR035965">
    <property type="entry name" value="PAS-like_dom_sf"/>
</dbReference>
<dbReference type="SMART" id="SM00387">
    <property type="entry name" value="HATPase_c"/>
    <property type="match status" value="1"/>
</dbReference>
<dbReference type="SMART" id="SM00091">
    <property type="entry name" value="PAS"/>
    <property type="match status" value="3"/>
</dbReference>
<dbReference type="Gene3D" id="3.30.565.10">
    <property type="entry name" value="Histidine kinase-like ATPase, C-terminal domain"/>
    <property type="match status" value="1"/>
</dbReference>
<dbReference type="InterPro" id="IPR013767">
    <property type="entry name" value="PAS_fold"/>
</dbReference>
<sequence length="679" mass="76060">MRALPGRPNPCVPPEEPRTCQGGLTVTPADGGEFKLLIEAMADPLVACDGEERIVHLTQSAERLLGWSREELRGQPFNRLVPTRLHTVDGRSLLRYLLDRRCSDGGCPILLPLQRREGEELMLEVTAGSARAGESERVVLSLRRIPEAPDFRRTALEQDTSIRLWQYGHAGEAHAPAVAERLYQVIVENAPLGIFHFDRTPIVTACNDYFVRIIGSSKRLILGLNLLTLRDERIMRCIRATLTGKHTRFEGEYHSITAKKVTPVRTLFAPCYDEHGEVSGGVGIIEDITWQRRMEQERATREAQVNTLLDTAPIGLAFLDMELRYVRINDVLARFNGHPPEAHLGRRPREVLGPPGALLEQRLQRVLESGVPIEKVELSSSADFGFPGPERFWASSLYPVRTPDGRVLGLGAVVEDITERRHAEEERTRLYREAQEAVRVRDDFLTIASHELKTPLTPLALRLAGLERRLDRGEQVDPSSLRHARQHLLRLTALINDLLDASRIESGRLALHPQPTRLDTLVEHVIHVTEGTHDAEHRIEFQPPAAPAQVLGDPYRLEQVIANLLENALKYSPDGGTIHVALEPRGELVLLTVRDPGIGIPPDQQERLFERYFRARNVSTHSYGGLGLGLYICRDIVERHGGSIWVESEVGRGSTFYVALPTLPATPVAPPHLPERHVH</sequence>
<evidence type="ECO:0000256" key="2">
    <source>
        <dbReference type="ARBA" id="ARBA00012438"/>
    </source>
</evidence>
<dbReference type="PANTHER" id="PTHR43047">
    <property type="entry name" value="TWO-COMPONENT HISTIDINE PROTEIN KINASE"/>
    <property type="match status" value="1"/>
</dbReference>
<evidence type="ECO:0000256" key="4">
    <source>
        <dbReference type="ARBA" id="ARBA00022679"/>
    </source>
</evidence>
<evidence type="ECO:0000256" key="1">
    <source>
        <dbReference type="ARBA" id="ARBA00000085"/>
    </source>
</evidence>
<feature type="region of interest" description="Disordered" evidence="6">
    <location>
        <begin position="1"/>
        <end position="22"/>
    </location>
</feature>
<accession>A0ABU5GXJ4</accession>
<evidence type="ECO:0000313" key="10">
    <source>
        <dbReference type="EMBL" id="MDY7225903.1"/>
    </source>
</evidence>
<keyword evidence="3" id="KW-0597">Phosphoprotein</keyword>
<dbReference type="PANTHER" id="PTHR43047:SF72">
    <property type="entry name" value="OSMOSENSING HISTIDINE PROTEIN KINASE SLN1"/>
    <property type="match status" value="1"/>
</dbReference>
<dbReference type="SMART" id="SM00388">
    <property type="entry name" value="HisKA"/>
    <property type="match status" value="1"/>
</dbReference>
<dbReference type="Pfam" id="PF02518">
    <property type="entry name" value="HATPase_c"/>
    <property type="match status" value="1"/>
</dbReference>
<dbReference type="Pfam" id="PF00512">
    <property type="entry name" value="HisKA"/>
    <property type="match status" value="1"/>
</dbReference>
<feature type="domain" description="PAS" evidence="8">
    <location>
        <begin position="30"/>
        <end position="101"/>
    </location>
</feature>
<dbReference type="SUPFAM" id="SSF55785">
    <property type="entry name" value="PYP-like sensor domain (PAS domain)"/>
    <property type="match status" value="3"/>
</dbReference>
<dbReference type="RefSeq" id="WP_321544629.1">
    <property type="nucleotide sequence ID" value="NZ_JAXIVS010000002.1"/>
</dbReference>
<dbReference type="NCBIfam" id="TIGR00229">
    <property type="entry name" value="sensory_box"/>
    <property type="match status" value="3"/>
</dbReference>
<dbReference type="InterPro" id="IPR000700">
    <property type="entry name" value="PAS-assoc_C"/>
</dbReference>
<evidence type="ECO:0000313" key="11">
    <source>
        <dbReference type="Proteomes" id="UP001291309"/>
    </source>
</evidence>
<dbReference type="Proteomes" id="UP001291309">
    <property type="component" value="Unassembled WGS sequence"/>
</dbReference>
<dbReference type="CDD" id="cd00082">
    <property type="entry name" value="HisKA"/>
    <property type="match status" value="1"/>
</dbReference>
<dbReference type="EC" id="2.7.13.3" evidence="2"/>
<dbReference type="InterPro" id="IPR000014">
    <property type="entry name" value="PAS"/>
</dbReference>
<keyword evidence="11" id="KW-1185">Reference proteome</keyword>
<protein>
    <recommendedName>
        <fullName evidence="2">histidine kinase</fullName>
        <ecNumber evidence="2">2.7.13.3</ecNumber>
    </recommendedName>
</protein>
<organism evidence="10 11">
    <name type="scientific">Hyalangium rubrum</name>
    <dbReference type="NCBI Taxonomy" id="3103134"/>
    <lineage>
        <taxon>Bacteria</taxon>
        <taxon>Pseudomonadati</taxon>
        <taxon>Myxococcota</taxon>
        <taxon>Myxococcia</taxon>
        <taxon>Myxococcales</taxon>
        <taxon>Cystobacterineae</taxon>
        <taxon>Archangiaceae</taxon>
        <taxon>Hyalangium</taxon>
    </lineage>
</organism>
<dbReference type="Gene3D" id="3.30.450.20">
    <property type="entry name" value="PAS domain"/>
    <property type="match status" value="3"/>
</dbReference>
<dbReference type="InterPro" id="IPR003594">
    <property type="entry name" value="HATPase_dom"/>
</dbReference>
<dbReference type="InterPro" id="IPR013656">
    <property type="entry name" value="PAS_4"/>
</dbReference>
<dbReference type="CDD" id="cd00075">
    <property type="entry name" value="HATPase"/>
    <property type="match status" value="1"/>
</dbReference>
<evidence type="ECO:0000256" key="3">
    <source>
        <dbReference type="ARBA" id="ARBA00022553"/>
    </source>
</evidence>
<dbReference type="EMBL" id="JAXIVS010000002">
    <property type="protein sequence ID" value="MDY7225903.1"/>
    <property type="molecule type" value="Genomic_DNA"/>
</dbReference>
<dbReference type="CDD" id="cd00130">
    <property type="entry name" value="PAS"/>
    <property type="match status" value="1"/>
</dbReference>
<evidence type="ECO:0000259" key="8">
    <source>
        <dbReference type="PROSITE" id="PS50112"/>
    </source>
</evidence>
<dbReference type="PROSITE" id="PS50112">
    <property type="entry name" value="PAS"/>
    <property type="match status" value="1"/>
</dbReference>
<evidence type="ECO:0000259" key="9">
    <source>
        <dbReference type="PROSITE" id="PS50113"/>
    </source>
</evidence>
<feature type="domain" description="Histidine kinase" evidence="7">
    <location>
        <begin position="447"/>
        <end position="664"/>
    </location>
</feature>